<evidence type="ECO:0000313" key="2">
    <source>
        <dbReference type="Proteomes" id="UP000828390"/>
    </source>
</evidence>
<name>A0A9D4FEE7_DREPO</name>
<organism evidence="1 2">
    <name type="scientific">Dreissena polymorpha</name>
    <name type="common">Zebra mussel</name>
    <name type="synonym">Mytilus polymorpha</name>
    <dbReference type="NCBI Taxonomy" id="45954"/>
    <lineage>
        <taxon>Eukaryota</taxon>
        <taxon>Metazoa</taxon>
        <taxon>Spiralia</taxon>
        <taxon>Lophotrochozoa</taxon>
        <taxon>Mollusca</taxon>
        <taxon>Bivalvia</taxon>
        <taxon>Autobranchia</taxon>
        <taxon>Heteroconchia</taxon>
        <taxon>Euheterodonta</taxon>
        <taxon>Imparidentia</taxon>
        <taxon>Neoheterodontei</taxon>
        <taxon>Myida</taxon>
        <taxon>Dreissenoidea</taxon>
        <taxon>Dreissenidae</taxon>
        <taxon>Dreissena</taxon>
    </lineage>
</organism>
<sequence length="67" mass="7821">MIELFNWACHTHPHPPLRGPFTSSPDRTAVFPCATSIRIRDYIHRQYETILNINETKMNDQMTSFGD</sequence>
<keyword evidence="2" id="KW-1185">Reference proteome</keyword>
<evidence type="ECO:0000313" key="1">
    <source>
        <dbReference type="EMBL" id="KAH3795883.1"/>
    </source>
</evidence>
<dbReference type="EMBL" id="JAIWYP010000007">
    <property type="protein sequence ID" value="KAH3795883.1"/>
    <property type="molecule type" value="Genomic_DNA"/>
</dbReference>
<dbReference type="Proteomes" id="UP000828390">
    <property type="component" value="Unassembled WGS sequence"/>
</dbReference>
<proteinExistence type="predicted"/>
<accession>A0A9D4FEE7</accession>
<gene>
    <name evidence="1" type="ORF">DPMN_149445</name>
</gene>
<protein>
    <submittedName>
        <fullName evidence="1">Uncharacterized protein</fullName>
    </submittedName>
</protein>
<comment type="caution">
    <text evidence="1">The sequence shown here is derived from an EMBL/GenBank/DDBJ whole genome shotgun (WGS) entry which is preliminary data.</text>
</comment>
<reference evidence="1" key="2">
    <citation type="submission" date="2020-11" db="EMBL/GenBank/DDBJ databases">
        <authorList>
            <person name="McCartney M.A."/>
            <person name="Auch B."/>
            <person name="Kono T."/>
            <person name="Mallez S."/>
            <person name="Becker A."/>
            <person name="Gohl D.M."/>
            <person name="Silverstein K.A.T."/>
            <person name="Koren S."/>
            <person name="Bechman K.B."/>
            <person name="Herman A."/>
            <person name="Abrahante J.E."/>
            <person name="Garbe J."/>
        </authorList>
    </citation>
    <scope>NUCLEOTIDE SEQUENCE</scope>
    <source>
        <strain evidence="1">Duluth1</strain>
        <tissue evidence="1">Whole animal</tissue>
    </source>
</reference>
<reference evidence="1" key="1">
    <citation type="journal article" date="2019" name="bioRxiv">
        <title>The Genome of the Zebra Mussel, Dreissena polymorpha: A Resource for Invasive Species Research.</title>
        <authorList>
            <person name="McCartney M.A."/>
            <person name="Auch B."/>
            <person name="Kono T."/>
            <person name="Mallez S."/>
            <person name="Zhang Y."/>
            <person name="Obille A."/>
            <person name="Becker A."/>
            <person name="Abrahante J.E."/>
            <person name="Garbe J."/>
            <person name="Badalamenti J.P."/>
            <person name="Herman A."/>
            <person name="Mangelson H."/>
            <person name="Liachko I."/>
            <person name="Sullivan S."/>
            <person name="Sone E.D."/>
            <person name="Koren S."/>
            <person name="Silverstein K.A.T."/>
            <person name="Beckman K.B."/>
            <person name="Gohl D.M."/>
        </authorList>
    </citation>
    <scope>NUCLEOTIDE SEQUENCE</scope>
    <source>
        <strain evidence="1">Duluth1</strain>
        <tissue evidence="1">Whole animal</tissue>
    </source>
</reference>
<dbReference type="AlphaFoldDB" id="A0A9D4FEE7"/>